<dbReference type="SUPFAM" id="SSF46894">
    <property type="entry name" value="C-terminal effector domain of the bipartite response regulators"/>
    <property type="match status" value="1"/>
</dbReference>
<dbReference type="AlphaFoldDB" id="A0A1N6CSV7"/>
<evidence type="ECO:0000256" key="3">
    <source>
        <dbReference type="ARBA" id="ARBA00023163"/>
    </source>
</evidence>
<evidence type="ECO:0000256" key="1">
    <source>
        <dbReference type="ARBA" id="ARBA00023015"/>
    </source>
</evidence>
<keyword evidence="6" id="KW-1185">Reference proteome</keyword>
<dbReference type="InterPro" id="IPR016032">
    <property type="entry name" value="Sig_transdc_resp-reg_C-effctor"/>
</dbReference>
<name>A0A1N6CSV7_9SPHN</name>
<dbReference type="InterPro" id="IPR000792">
    <property type="entry name" value="Tscrpt_reg_LuxR_C"/>
</dbReference>
<dbReference type="EMBL" id="FSQW01000001">
    <property type="protein sequence ID" value="SIN61640.1"/>
    <property type="molecule type" value="Genomic_DNA"/>
</dbReference>
<dbReference type="GO" id="GO:0006355">
    <property type="term" value="P:regulation of DNA-templated transcription"/>
    <property type="evidence" value="ECO:0007669"/>
    <property type="project" value="InterPro"/>
</dbReference>
<dbReference type="STRING" id="1123272.SAMN02745824_0927"/>
<keyword evidence="3" id="KW-0804">Transcription</keyword>
<evidence type="ECO:0000313" key="5">
    <source>
        <dbReference type="EMBL" id="SIN61640.1"/>
    </source>
</evidence>
<reference evidence="6" key="1">
    <citation type="submission" date="2016-11" db="EMBL/GenBank/DDBJ databases">
        <authorList>
            <person name="Varghese N."/>
            <person name="Submissions S."/>
        </authorList>
    </citation>
    <scope>NUCLEOTIDE SEQUENCE [LARGE SCALE GENOMIC DNA]</scope>
    <source>
        <strain evidence="6">DSM 22363</strain>
    </source>
</reference>
<feature type="domain" description="HTH luxR-type" evidence="4">
    <location>
        <begin position="6"/>
        <end position="71"/>
    </location>
</feature>
<dbReference type="PRINTS" id="PR00038">
    <property type="entry name" value="HTHLUXR"/>
</dbReference>
<dbReference type="Pfam" id="PF00196">
    <property type="entry name" value="GerE"/>
    <property type="match status" value="1"/>
</dbReference>
<dbReference type="Gene3D" id="1.10.10.10">
    <property type="entry name" value="Winged helix-like DNA-binding domain superfamily/Winged helix DNA-binding domain"/>
    <property type="match status" value="1"/>
</dbReference>
<dbReference type="GO" id="GO:0003677">
    <property type="term" value="F:DNA binding"/>
    <property type="evidence" value="ECO:0007669"/>
    <property type="project" value="UniProtKB-KW"/>
</dbReference>
<accession>A0A1N6CSV7</accession>
<dbReference type="PROSITE" id="PS00622">
    <property type="entry name" value="HTH_LUXR_1"/>
    <property type="match status" value="1"/>
</dbReference>
<organism evidence="5 6">
    <name type="scientific">Parasphingorhabdus marina DSM 22363</name>
    <dbReference type="NCBI Taxonomy" id="1123272"/>
    <lineage>
        <taxon>Bacteria</taxon>
        <taxon>Pseudomonadati</taxon>
        <taxon>Pseudomonadota</taxon>
        <taxon>Alphaproteobacteria</taxon>
        <taxon>Sphingomonadales</taxon>
        <taxon>Sphingomonadaceae</taxon>
        <taxon>Parasphingorhabdus</taxon>
    </lineage>
</organism>
<dbReference type="Proteomes" id="UP000185192">
    <property type="component" value="Unassembled WGS sequence"/>
</dbReference>
<gene>
    <name evidence="5" type="ORF">SAMN02745824_0927</name>
</gene>
<proteinExistence type="predicted"/>
<evidence type="ECO:0000259" key="4">
    <source>
        <dbReference type="PROSITE" id="PS50043"/>
    </source>
</evidence>
<protein>
    <submittedName>
        <fullName evidence="5">Regulatory protein, luxR family</fullName>
    </submittedName>
</protein>
<dbReference type="PANTHER" id="PTHR44688">
    <property type="entry name" value="DNA-BINDING TRANSCRIPTIONAL ACTIVATOR DEVR_DOSR"/>
    <property type="match status" value="1"/>
</dbReference>
<dbReference type="OrthoDB" id="7449597at2"/>
<dbReference type="SMART" id="SM00421">
    <property type="entry name" value="HTH_LUXR"/>
    <property type="match status" value="1"/>
</dbReference>
<dbReference type="PROSITE" id="PS50043">
    <property type="entry name" value="HTH_LUXR_2"/>
    <property type="match status" value="1"/>
</dbReference>
<dbReference type="InterPro" id="IPR036388">
    <property type="entry name" value="WH-like_DNA-bd_sf"/>
</dbReference>
<keyword evidence="1" id="KW-0805">Transcription regulation</keyword>
<dbReference type="PANTHER" id="PTHR44688:SF16">
    <property type="entry name" value="DNA-BINDING TRANSCRIPTIONAL ACTIVATOR DEVR_DOSR"/>
    <property type="match status" value="1"/>
</dbReference>
<evidence type="ECO:0000256" key="2">
    <source>
        <dbReference type="ARBA" id="ARBA00023125"/>
    </source>
</evidence>
<keyword evidence="2" id="KW-0238">DNA-binding</keyword>
<dbReference type="RefSeq" id="WP_074203929.1">
    <property type="nucleotide sequence ID" value="NZ_FSQW01000001.1"/>
</dbReference>
<sequence length="86" mass="9487">MLQHGNFSNGPVLTLRESEILEFVAQGLSTKEVALLVGIAPRTVDRHVENVRLKLRAKNRTHMIACAVMEGLLDVDRNPPEEAVNG</sequence>
<evidence type="ECO:0000313" key="6">
    <source>
        <dbReference type="Proteomes" id="UP000185192"/>
    </source>
</evidence>
<dbReference type="CDD" id="cd06170">
    <property type="entry name" value="LuxR_C_like"/>
    <property type="match status" value="1"/>
</dbReference>